<comment type="caution">
    <text evidence="5">The sequence shown here is derived from an EMBL/GenBank/DDBJ whole genome shotgun (WGS) entry which is preliminary data.</text>
</comment>
<evidence type="ECO:0000313" key="6">
    <source>
        <dbReference type="Proteomes" id="UP000320244"/>
    </source>
</evidence>
<keyword evidence="2 3" id="KW-0378">Hydrolase</keyword>
<dbReference type="InterPro" id="IPR015797">
    <property type="entry name" value="NUDIX_hydrolase-like_dom_sf"/>
</dbReference>
<dbReference type="EMBL" id="VCQV01000030">
    <property type="protein sequence ID" value="TWP34212.1"/>
    <property type="molecule type" value="Genomic_DNA"/>
</dbReference>
<dbReference type="AlphaFoldDB" id="A0A563DW94"/>
<protein>
    <submittedName>
        <fullName evidence="5">NUDIX hydrolase</fullName>
    </submittedName>
</protein>
<dbReference type="OrthoDB" id="9804442at2"/>
<evidence type="ECO:0000256" key="3">
    <source>
        <dbReference type="RuleBase" id="RU003476"/>
    </source>
</evidence>
<dbReference type="RefSeq" id="WP_146319144.1">
    <property type="nucleotide sequence ID" value="NZ_VCQV01000030.1"/>
</dbReference>
<gene>
    <name evidence="5" type="ORF">FGL98_18295</name>
</gene>
<organism evidence="5 6">
    <name type="scientific">Leekyejoonella antrihumi</name>
    <dbReference type="NCBI Taxonomy" id="1660198"/>
    <lineage>
        <taxon>Bacteria</taxon>
        <taxon>Bacillati</taxon>
        <taxon>Actinomycetota</taxon>
        <taxon>Actinomycetes</taxon>
        <taxon>Micrococcales</taxon>
        <taxon>Dermacoccaceae</taxon>
        <taxon>Leekyejoonella</taxon>
    </lineage>
</organism>
<dbReference type="Proteomes" id="UP000320244">
    <property type="component" value="Unassembled WGS sequence"/>
</dbReference>
<dbReference type="PANTHER" id="PTHR43736">
    <property type="entry name" value="ADP-RIBOSE PYROPHOSPHATASE"/>
    <property type="match status" value="1"/>
</dbReference>
<evidence type="ECO:0000256" key="2">
    <source>
        <dbReference type="ARBA" id="ARBA00022801"/>
    </source>
</evidence>
<accession>A0A563DW94</accession>
<dbReference type="InterPro" id="IPR020476">
    <property type="entry name" value="Nudix_hydrolase"/>
</dbReference>
<dbReference type="PROSITE" id="PS51462">
    <property type="entry name" value="NUDIX"/>
    <property type="match status" value="1"/>
</dbReference>
<dbReference type="InterPro" id="IPR000086">
    <property type="entry name" value="NUDIX_hydrolase_dom"/>
</dbReference>
<dbReference type="GO" id="GO:0016787">
    <property type="term" value="F:hydrolase activity"/>
    <property type="evidence" value="ECO:0007669"/>
    <property type="project" value="UniProtKB-KW"/>
</dbReference>
<reference evidence="5 6" key="1">
    <citation type="submission" date="2019-05" db="EMBL/GenBank/DDBJ databases">
        <authorList>
            <person name="Lee S.D."/>
        </authorList>
    </citation>
    <scope>NUCLEOTIDE SEQUENCE [LARGE SCALE GENOMIC DNA]</scope>
    <source>
        <strain evidence="5 6">C5-26</strain>
    </source>
</reference>
<feature type="domain" description="Nudix hydrolase" evidence="4">
    <location>
        <begin position="33"/>
        <end position="156"/>
    </location>
</feature>
<dbReference type="Pfam" id="PF00293">
    <property type="entry name" value="NUDIX"/>
    <property type="match status" value="1"/>
</dbReference>
<dbReference type="Gene3D" id="3.90.79.10">
    <property type="entry name" value="Nucleoside Triphosphate Pyrophosphohydrolase"/>
    <property type="match status" value="1"/>
</dbReference>
<name>A0A563DW94_9MICO</name>
<proteinExistence type="inferred from homology"/>
<keyword evidence="6" id="KW-1185">Reference proteome</keyword>
<evidence type="ECO:0000313" key="5">
    <source>
        <dbReference type="EMBL" id="TWP34212.1"/>
    </source>
</evidence>
<comment type="similarity">
    <text evidence="1 3">Belongs to the Nudix hydrolase family.</text>
</comment>
<dbReference type="PRINTS" id="PR00502">
    <property type="entry name" value="NUDIXFAMILY"/>
</dbReference>
<dbReference type="InterPro" id="IPR020084">
    <property type="entry name" value="NUDIX_hydrolase_CS"/>
</dbReference>
<dbReference type="CDD" id="cd02883">
    <property type="entry name" value="NUDIX_Hydrolase"/>
    <property type="match status" value="1"/>
</dbReference>
<sequence>MSAKHPGSLRRAAYRIFRRIPPGPSHAIIRMTAPTFSVGAIALIEWDGRVLALRQSHRTGMSLPGGLVNRGEQPAQAVTREVREETGLRIDPGDVCATVFDTRARHIDVIFRVHCEAEPTVAPASEATAYDWLEPHDWDDPDTATVRILEAAEAVHRVKQIGRLLD</sequence>
<evidence type="ECO:0000256" key="1">
    <source>
        <dbReference type="ARBA" id="ARBA00005582"/>
    </source>
</evidence>
<dbReference type="SUPFAM" id="SSF55811">
    <property type="entry name" value="Nudix"/>
    <property type="match status" value="1"/>
</dbReference>
<evidence type="ECO:0000259" key="4">
    <source>
        <dbReference type="PROSITE" id="PS51462"/>
    </source>
</evidence>
<reference evidence="5 6" key="2">
    <citation type="submission" date="2019-08" db="EMBL/GenBank/DDBJ databases">
        <title>Jejuicoccus antrihumi gen. nov., sp. nov., a new member of the family Dermacoccaceae isolated from a cave.</title>
        <authorList>
            <person name="Schumann P."/>
            <person name="Kim I.S."/>
        </authorList>
    </citation>
    <scope>NUCLEOTIDE SEQUENCE [LARGE SCALE GENOMIC DNA]</scope>
    <source>
        <strain evidence="5 6">C5-26</strain>
    </source>
</reference>
<dbReference type="PROSITE" id="PS00893">
    <property type="entry name" value="NUDIX_BOX"/>
    <property type="match status" value="1"/>
</dbReference>
<dbReference type="PANTHER" id="PTHR43736:SF1">
    <property type="entry name" value="DIHYDRONEOPTERIN TRIPHOSPHATE DIPHOSPHATASE"/>
    <property type="match status" value="1"/>
</dbReference>